<feature type="compositionally biased region" description="Polar residues" evidence="1">
    <location>
        <begin position="240"/>
        <end position="254"/>
    </location>
</feature>
<accession>A0ABR1Y6T2</accession>
<protein>
    <submittedName>
        <fullName evidence="2">Uncharacterized protein</fullName>
    </submittedName>
</protein>
<gene>
    <name evidence="2" type="ORF">IWX90DRAFT_23319</name>
</gene>
<dbReference type="EMBL" id="JBBWUH010000001">
    <property type="protein sequence ID" value="KAK8177608.1"/>
    <property type="molecule type" value="Genomic_DNA"/>
</dbReference>
<organism evidence="2 3">
    <name type="scientific">Phyllosticta citrichinensis</name>
    <dbReference type="NCBI Taxonomy" id="1130410"/>
    <lineage>
        <taxon>Eukaryota</taxon>
        <taxon>Fungi</taxon>
        <taxon>Dikarya</taxon>
        <taxon>Ascomycota</taxon>
        <taxon>Pezizomycotina</taxon>
        <taxon>Dothideomycetes</taxon>
        <taxon>Dothideomycetes incertae sedis</taxon>
        <taxon>Botryosphaeriales</taxon>
        <taxon>Phyllostictaceae</taxon>
        <taxon>Phyllosticta</taxon>
    </lineage>
</organism>
<comment type="caution">
    <text evidence="2">The sequence shown here is derived from an EMBL/GenBank/DDBJ whole genome shotgun (WGS) entry which is preliminary data.</text>
</comment>
<evidence type="ECO:0000256" key="1">
    <source>
        <dbReference type="SAM" id="MobiDB-lite"/>
    </source>
</evidence>
<keyword evidence="3" id="KW-1185">Reference proteome</keyword>
<feature type="region of interest" description="Disordered" evidence="1">
    <location>
        <begin position="314"/>
        <end position="333"/>
    </location>
</feature>
<feature type="region of interest" description="Disordered" evidence="1">
    <location>
        <begin position="236"/>
        <end position="276"/>
    </location>
</feature>
<evidence type="ECO:0000313" key="2">
    <source>
        <dbReference type="EMBL" id="KAK8177608.1"/>
    </source>
</evidence>
<sequence length="333" mass="36324">MTSAHPLPIPRRRLMPQPLAPYAKRQFFNAPTLRTCVLPSPNIWWTSVGQFRCPGSSLDVLTRRLPCGNSQPGEMASSRNAWGCSWRRQHAQAGPPPTGTASAVATTATPRFGSGLSTSIHWTWKTCRRNSFHPGPADAANMEPFQSHLSGQASCLLLPSRAKAPHNIGDGIVTFFMRPTSQEMEAYTLSGAVVGSSNRADKPYDNPAISSTVIGRKTGNQTKYAIVQDSDVHVGKIPQPMSSQNAENESSTPTGVLEQKKDIQGSQTLPNRTAHPSARYMRTFKCTSYIHDRPDKAGRIRYEPCACLGNHTAWQTPDSSSSSSRCHHITVTA</sequence>
<dbReference type="Proteomes" id="UP001456524">
    <property type="component" value="Unassembled WGS sequence"/>
</dbReference>
<evidence type="ECO:0000313" key="3">
    <source>
        <dbReference type="Proteomes" id="UP001456524"/>
    </source>
</evidence>
<reference evidence="2 3" key="1">
    <citation type="journal article" date="2022" name="G3 (Bethesda)">
        <title>Enemy or ally: a genomic approach to elucidate the lifestyle of Phyllosticta citrichinaensis.</title>
        <authorList>
            <person name="Buijs V.A."/>
            <person name="Groenewald J.Z."/>
            <person name="Haridas S."/>
            <person name="LaButti K.M."/>
            <person name="Lipzen A."/>
            <person name="Martin F.M."/>
            <person name="Barry K."/>
            <person name="Grigoriev I.V."/>
            <person name="Crous P.W."/>
            <person name="Seidl M.F."/>
        </authorList>
    </citation>
    <scope>NUCLEOTIDE SEQUENCE [LARGE SCALE GENOMIC DNA]</scope>
    <source>
        <strain evidence="2 3">CBS 129764</strain>
    </source>
</reference>
<proteinExistence type="predicted"/>
<name>A0ABR1Y6T2_9PEZI</name>